<dbReference type="Pfam" id="PF13923">
    <property type="entry name" value="zf-C3HC4_2"/>
    <property type="match status" value="1"/>
</dbReference>
<dbReference type="Pfam" id="PF00176">
    <property type="entry name" value="SNF2-rel_dom"/>
    <property type="match status" value="1"/>
</dbReference>
<dbReference type="Gene3D" id="3.30.40.10">
    <property type="entry name" value="Zinc/RING finger domain, C3HC4 (zinc finger)"/>
    <property type="match status" value="1"/>
</dbReference>
<dbReference type="PANTHER" id="PTHR45626:SF16">
    <property type="entry name" value="ATP-DEPENDENT HELICASE ULS1"/>
    <property type="match status" value="1"/>
</dbReference>
<keyword evidence="3" id="KW-0547">Nucleotide-binding</keyword>
<dbReference type="InterPro" id="IPR049730">
    <property type="entry name" value="SNF2/RAD54-like_C"/>
</dbReference>
<name>A0A166SCG7_9AGAM</name>
<dbReference type="InterPro" id="IPR001841">
    <property type="entry name" value="Znf_RING"/>
</dbReference>
<accession>A0A166SCG7</accession>
<feature type="compositionally biased region" description="Acidic residues" evidence="10">
    <location>
        <begin position="1013"/>
        <end position="1024"/>
    </location>
</feature>
<dbReference type="GO" id="GO:0008270">
    <property type="term" value="F:zinc ion binding"/>
    <property type="evidence" value="ECO:0007669"/>
    <property type="project" value="UniProtKB-KW"/>
</dbReference>
<keyword evidence="4 9" id="KW-0863">Zinc-finger</keyword>
<evidence type="ECO:0000256" key="5">
    <source>
        <dbReference type="ARBA" id="ARBA00022801"/>
    </source>
</evidence>
<dbReference type="InterPro" id="IPR050628">
    <property type="entry name" value="SNF2_RAD54_helicase_TF"/>
</dbReference>
<keyword evidence="8" id="KW-0067">ATP-binding</keyword>
<dbReference type="CDD" id="cd18008">
    <property type="entry name" value="DEXDc_SHPRH-like"/>
    <property type="match status" value="1"/>
</dbReference>
<dbReference type="EMBL" id="KV417499">
    <property type="protein sequence ID" value="KZP29288.1"/>
    <property type="molecule type" value="Genomic_DNA"/>
</dbReference>
<reference evidence="14 15" key="1">
    <citation type="journal article" date="2016" name="Mol. Biol. Evol.">
        <title>Comparative Genomics of Early-Diverging Mushroom-Forming Fungi Provides Insights into the Origins of Lignocellulose Decay Capabilities.</title>
        <authorList>
            <person name="Nagy L.G."/>
            <person name="Riley R."/>
            <person name="Tritt A."/>
            <person name="Adam C."/>
            <person name="Daum C."/>
            <person name="Floudas D."/>
            <person name="Sun H."/>
            <person name="Yadav J.S."/>
            <person name="Pangilinan J."/>
            <person name="Larsson K.H."/>
            <person name="Matsuura K."/>
            <person name="Barry K."/>
            <person name="Labutti K."/>
            <person name="Kuo R."/>
            <person name="Ohm R.A."/>
            <person name="Bhattacharya S.S."/>
            <person name="Shirouzu T."/>
            <person name="Yoshinaga Y."/>
            <person name="Martin F.M."/>
            <person name="Grigoriev I.V."/>
            <person name="Hibbett D.S."/>
        </authorList>
    </citation>
    <scope>NUCLEOTIDE SEQUENCE [LARGE SCALE GENOMIC DNA]</scope>
    <source>
        <strain evidence="14 15">CBS 109695</strain>
    </source>
</reference>
<evidence type="ECO:0000259" key="13">
    <source>
        <dbReference type="PROSITE" id="PS51194"/>
    </source>
</evidence>
<dbReference type="Gene3D" id="3.40.50.10810">
    <property type="entry name" value="Tandem AAA-ATPase domain"/>
    <property type="match status" value="1"/>
</dbReference>
<proteinExistence type="inferred from homology"/>
<gene>
    <name evidence="14" type="ORF">FIBSPDRAFT_917412</name>
</gene>
<dbReference type="InterPro" id="IPR014001">
    <property type="entry name" value="Helicase_ATP-bd"/>
</dbReference>
<keyword evidence="6" id="KW-0347">Helicase</keyword>
<dbReference type="InterPro" id="IPR013083">
    <property type="entry name" value="Znf_RING/FYVE/PHD"/>
</dbReference>
<evidence type="ECO:0000313" key="15">
    <source>
        <dbReference type="Proteomes" id="UP000076532"/>
    </source>
</evidence>
<dbReference type="GO" id="GO:0016787">
    <property type="term" value="F:hydrolase activity"/>
    <property type="evidence" value="ECO:0007669"/>
    <property type="project" value="UniProtKB-KW"/>
</dbReference>
<feature type="region of interest" description="Disordered" evidence="10">
    <location>
        <begin position="104"/>
        <end position="236"/>
    </location>
</feature>
<dbReference type="InterPro" id="IPR001650">
    <property type="entry name" value="Helicase_C-like"/>
</dbReference>
<dbReference type="GO" id="GO:0008094">
    <property type="term" value="F:ATP-dependent activity, acting on DNA"/>
    <property type="evidence" value="ECO:0007669"/>
    <property type="project" value="TreeGrafter"/>
</dbReference>
<evidence type="ECO:0000259" key="11">
    <source>
        <dbReference type="PROSITE" id="PS50089"/>
    </source>
</evidence>
<keyword evidence="15" id="KW-1185">Reference proteome</keyword>
<dbReference type="SUPFAM" id="SSF52540">
    <property type="entry name" value="P-loop containing nucleoside triphosphate hydrolases"/>
    <property type="match status" value="2"/>
</dbReference>
<keyword evidence="7" id="KW-0862">Zinc</keyword>
<dbReference type="SMART" id="SM00184">
    <property type="entry name" value="RING"/>
    <property type="match status" value="1"/>
</dbReference>
<dbReference type="CDD" id="cd18793">
    <property type="entry name" value="SF2_C_SNF"/>
    <property type="match status" value="1"/>
</dbReference>
<evidence type="ECO:0000256" key="8">
    <source>
        <dbReference type="ARBA" id="ARBA00022840"/>
    </source>
</evidence>
<evidence type="ECO:0000313" key="14">
    <source>
        <dbReference type="EMBL" id="KZP29288.1"/>
    </source>
</evidence>
<dbReference type="STRING" id="436010.A0A166SCG7"/>
<dbReference type="OrthoDB" id="423559at2759"/>
<dbReference type="GO" id="GO:0005524">
    <property type="term" value="F:ATP binding"/>
    <property type="evidence" value="ECO:0007669"/>
    <property type="project" value="UniProtKB-KW"/>
</dbReference>
<evidence type="ECO:0000256" key="7">
    <source>
        <dbReference type="ARBA" id="ARBA00022833"/>
    </source>
</evidence>
<feature type="region of interest" description="Disordered" evidence="10">
    <location>
        <begin position="993"/>
        <end position="1024"/>
    </location>
</feature>
<dbReference type="InterPro" id="IPR027417">
    <property type="entry name" value="P-loop_NTPase"/>
</dbReference>
<sequence>MDSTRSTSEPILAMAKRQLGMHPRAADSAVPKAYQDELKQLLETHANDTNFIIQLQPKIGFGIITCLEQGCNRARINLGESAKRADGGKKDGLGSLWSYRVHANQPTHKQGRLSRLKGGASPVATNDRKPNTTVAANQRKRPSLLNALDAAPGSSSTSAIRAKAEPSELVIPKKGASFLAKPEPSDSVIPMKRPSSSHVGTAAASGSTSASASRNPVKKEDSFSYEKPSPPKKMKEEASKMPLTFIDFNMGAMATQLQRQPQFQPPALTQSEILAKLEDVNRRYAAKEADSRLLVVRRSKVDKRRFTTLKREMDRLHVERQRYSALLQSLSAPQTRLEIPKTPARLTLAPPNTAFNIQDRKPIIQPVASGSNVRMPDVYIPNVHGYRDIKTGNDTTDDEGMASDVNMVPGLPASAMNDEQPYGENYDSNGNWFGRGRDTFVGPQANPDDINQFLVAAGNSEQFDGNASIEHAMEELGLKNQYELLPSMAVALMPHQIIGVAWMKKMELGAHMMRGGILADEMGLGKTVQMIAVMTLNQATGSDIKTNLILAPTALLDQWKLEIETKTNDALTCYIYHGARKAKKISELVKYDVVLTTYSTMALEWPDYENEEKAKKKKAKKNDFIETDSDDNIKPDKKQKQRGLLFRMKWYRVICDEAQNLRNKRTRTARAVTDLDAKYRWCLTGTPITNAISDAYSLLRFLKIRPWYDWQYFNEQIARYEKRNPTLATNKLQTIFKLVLLRRKKDSQLDGKRLIELPDKTVTLQKLEFTEEERAIYQMVETRSQEKFNNFLRAGTVLKNYHQVLVLLLRLRQICSHPALIQENGVALAGVEDLDETLSPATRGELNRAAALVGPEFVAKMKFKLKELTLRRMEAEKASVDAVIEDEDCPICMDVFTDATVTACAHTFCKYCITSVVDGPAPAQDANEPNMYKAKERPCPSCRSPVSADFLFPRLAFEPTEADLYPNLVKDEDEDVKPGLSDILEDADDVKTIGKGKGKARPKRLRRGRIVDSEDDSEGEADSDMDDFIVHSDEDEEDKNIQQAQKKRLGKRRAFAMVESDSEIDEEDEDIIHGRRMRSDPKEDEDVQMLPSFLPSTKMKRMMDLLIQWAEEHPDEKTLIISQWTQCLQLVSNYLTENGFLHVKYQGDMSRPKRDAAVRVFMAKDKAQVMLMSLKCGGVGLNLTRANRVISLDLGWSEAVEAQAFDRVHRLGQQRNVFVERLVIADTAEDRVLVMQERKKAIADGSLGEGTGKKLGRLSVRELANLFGLDGNGKRLQSA</sequence>
<feature type="compositionally biased region" description="Basic residues" evidence="10">
    <location>
        <begin position="994"/>
        <end position="1008"/>
    </location>
</feature>
<evidence type="ECO:0000256" key="3">
    <source>
        <dbReference type="ARBA" id="ARBA00022741"/>
    </source>
</evidence>
<dbReference type="SMART" id="SM00487">
    <property type="entry name" value="DEXDc"/>
    <property type="match status" value="1"/>
</dbReference>
<evidence type="ECO:0000256" key="4">
    <source>
        <dbReference type="ARBA" id="ARBA00022771"/>
    </source>
</evidence>
<evidence type="ECO:0000256" key="9">
    <source>
        <dbReference type="PROSITE-ProRule" id="PRU00175"/>
    </source>
</evidence>
<dbReference type="AlphaFoldDB" id="A0A166SCG7"/>
<evidence type="ECO:0000256" key="2">
    <source>
        <dbReference type="ARBA" id="ARBA00022723"/>
    </source>
</evidence>
<dbReference type="PROSITE" id="PS51194">
    <property type="entry name" value="HELICASE_CTER"/>
    <property type="match status" value="1"/>
</dbReference>
<dbReference type="GO" id="GO:0000724">
    <property type="term" value="P:double-strand break repair via homologous recombination"/>
    <property type="evidence" value="ECO:0007669"/>
    <property type="project" value="TreeGrafter"/>
</dbReference>
<dbReference type="InterPro" id="IPR017907">
    <property type="entry name" value="Znf_RING_CS"/>
</dbReference>
<organism evidence="14 15">
    <name type="scientific">Athelia psychrophila</name>
    <dbReference type="NCBI Taxonomy" id="1759441"/>
    <lineage>
        <taxon>Eukaryota</taxon>
        <taxon>Fungi</taxon>
        <taxon>Dikarya</taxon>
        <taxon>Basidiomycota</taxon>
        <taxon>Agaricomycotina</taxon>
        <taxon>Agaricomycetes</taxon>
        <taxon>Agaricomycetidae</taxon>
        <taxon>Atheliales</taxon>
        <taxon>Atheliaceae</taxon>
        <taxon>Athelia</taxon>
    </lineage>
</organism>
<protein>
    <submittedName>
        <fullName evidence="14">Uncharacterized protein</fullName>
    </submittedName>
</protein>
<dbReference type="InterPro" id="IPR038718">
    <property type="entry name" value="SNF2-like_sf"/>
</dbReference>
<comment type="similarity">
    <text evidence="1">Belongs to the SNF2/RAD54 helicase family.</text>
</comment>
<dbReference type="GO" id="GO:0005737">
    <property type="term" value="C:cytoplasm"/>
    <property type="evidence" value="ECO:0007669"/>
    <property type="project" value="TreeGrafter"/>
</dbReference>
<dbReference type="Proteomes" id="UP000076532">
    <property type="component" value="Unassembled WGS sequence"/>
</dbReference>
<feature type="compositionally biased region" description="Low complexity" evidence="10">
    <location>
        <begin position="196"/>
        <end position="213"/>
    </location>
</feature>
<feature type="domain" description="Helicase C-terminal" evidence="13">
    <location>
        <begin position="1101"/>
        <end position="1267"/>
    </location>
</feature>
<dbReference type="PANTHER" id="PTHR45626">
    <property type="entry name" value="TRANSCRIPTION TERMINATION FACTOR 2-RELATED"/>
    <property type="match status" value="1"/>
</dbReference>
<feature type="domain" description="Helicase ATP-binding" evidence="12">
    <location>
        <begin position="507"/>
        <end position="705"/>
    </location>
</feature>
<dbReference type="Pfam" id="PF00271">
    <property type="entry name" value="Helicase_C"/>
    <property type="match status" value="1"/>
</dbReference>
<dbReference type="SUPFAM" id="SSF57850">
    <property type="entry name" value="RING/U-box"/>
    <property type="match status" value="1"/>
</dbReference>
<dbReference type="GO" id="GO:0005634">
    <property type="term" value="C:nucleus"/>
    <property type="evidence" value="ECO:0007669"/>
    <property type="project" value="TreeGrafter"/>
</dbReference>
<dbReference type="SMART" id="SM00490">
    <property type="entry name" value="HELICc"/>
    <property type="match status" value="1"/>
</dbReference>
<dbReference type="GO" id="GO:0004386">
    <property type="term" value="F:helicase activity"/>
    <property type="evidence" value="ECO:0007669"/>
    <property type="project" value="UniProtKB-KW"/>
</dbReference>
<dbReference type="Gene3D" id="3.40.50.300">
    <property type="entry name" value="P-loop containing nucleotide triphosphate hydrolases"/>
    <property type="match status" value="1"/>
</dbReference>
<evidence type="ECO:0000256" key="1">
    <source>
        <dbReference type="ARBA" id="ARBA00007025"/>
    </source>
</evidence>
<dbReference type="PROSITE" id="PS51192">
    <property type="entry name" value="HELICASE_ATP_BIND_1"/>
    <property type="match status" value="1"/>
</dbReference>
<keyword evidence="2" id="KW-0479">Metal-binding</keyword>
<keyword evidence="5" id="KW-0378">Hydrolase</keyword>
<dbReference type="PROSITE" id="PS00518">
    <property type="entry name" value="ZF_RING_1"/>
    <property type="match status" value="1"/>
</dbReference>
<evidence type="ECO:0000256" key="10">
    <source>
        <dbReference type="SAM" id="MobiDB-lite"/>
    </source>
</evidence>
<evidence type="ECO:0000259" key="12">
    <source>
        <dbReference type="PROSITE" id="PS51192"/>
    </source>
</evidence>
<feature type="domain" description="RING-type" evidence="11">
    <location>
        <begin position="889"/>
        <end position="943"/>
    </location>
</feature>
<evidence type="ECO:0000256" key="6">
    <source>
        <dbReference type="ARBA" id="ARBA00022806"/>
    </source>
</evidence>
<dbReference type="PROSITE" id="PS50089">
    <property type="entry name" value="ZF_RING_2"/>
    <property type="match status" value="1"/>
</dbReference>
<dbReference type="InterPro" id="IPR000330">
    <property type="entry name" value="SNF2_N"/>
</dbReference>